<dbReference type="Gene3D" id="1.10.287.70">
    <property type="match status" value="1"/>
</dbReference>
<evidence type="ECO:0000259" key="2">
    <source>
        <dbReference type="Pfam" id="PF07885"/>
    </source>
</evidence>
<proteinExistence type="predicted"/>
<dbReference type="SUPFAM" id="SSF81324">
    <property type="entry name" value="Voltage-gated potassium channels"/>
    <property type="match status" value="1"/>
</dbReference>
<sequence>MSEAPSPPQGRRAPDMLRRWLRSVGFTLLLSLLVAAGVAGGGQISPAVVLGAAGIGLGVLYYLFPHGMHFAFGTANGFAVYACLYVFMGRAGFPDAADWAKAVGFLLPIAAFLAAVWVRCGALRGLAEAERPLDVAHLPRMMRFLVALGGIGVVSMLAPEPRMSATAQTVSLLAAMAAVAAVVAASVRDVVRLLVDVALIFETVGARIGRLAVPITAFVSVYALLVITFASFYRIADGLSPAPIFASAEGPLRLDFADALHFSVATQSTVGYGDIRPVGDGVRVLASLQVLLGQLLLLFGFAEIMRGSRTRWREDGDGDRREGS</sequence>
<feature type="transmembrane region" description="Helical" evidence="1">
    <location>
        <begin position="44"/>
        <end position="63"/>
    </location>
</feature>
<evidence type="ECO:0000256" key="1">
    <source>
        <dbReference type="SAM" id="Phobius"/>
    </source>
</evidence>
<feature type="domain" description="Potassium channel" evidence="2">
    <location>
        <begin position="223"/>
        <end position="304"/>
    </location>
</feature>
<dbReference type="EMBL" id="JAHZUY010000002">
    <property type="protein sequence ID" value="MBW8268051.1"/>
    <property type="molecule type" value="Genomic_DNA"/>
</dbReference>
<keyword evidence="1" id="KW-1133">Transmembrane helix</keyword>
<gene>
    <name evidence="3" type="ORF">K1J50_00965</name>
</gene>
<dbReference type="Pfam" id="PF07885">
    <property type="entry name" value="Ion_trans_2"/>
    <property type="match status" value="1"/>
</dbReference>
<evidence type="ECO:0000313" key="4">
    <source>
        <dbReference type="Proteomes" id="UP001519924"/>
    </source>
</evidence>
<feature type="transmembrane region" description="Helical" evidence="1">
    <location>
        <begin position="211"/>
        <end position="233"/>
    </location>
</feature>
<keyword evidence="1" id="KW-0472">Membrane</keyword>
<comment type="caution">
    <text evidence="3">The sequence shown here is derived from an EMBL/GenBank/DDBJ whole genome shotgun (WGS) entry which is preliminary data.</text>
</comment>
<dbReference type="RefSeq" id="WP_220115562.1">
    <property type="nucleotide sequence ID" value="NZ_JAHZUY010000002.1"/>
</dbReference>
<feature type="transmembrane region" description="Helical" evidence="1">
    <location>
        <begin position="284"/>
        <end position="304"/>
    </location>
</feature>
<dbReference type="InterPro" id="IPR013099">
    <property type="entry name" value="K_chnl_dom"/>
</dbReference>
<keyword evidence="4" id="KW-1185">Reference proteome</keyword>
<protein>
    <recommendedName>
        <fullName evidence="2">Potassium channel domain-containing protein</fullName>
    </recommendedName>
</protein>
<dbReference type="Proteomes" id="UP001519924">
    <property type="component" value="Unassembled WGS sequence"/>
</dbReference>
<feature type="transmembrane region" description="Helical" evidence="1">
    <location>
        <begin position="20"/>
        <end position="38"/>
    </location>
</feature>
<feature type="transmembrane region" description="Helical" evidence="1">
    <location>
        <begin position="170"/>
        <end position="191"/>
    </location>
</feature>
<feature type="transmembrane region" description="Helical" evidence="1">
    <location>
        <begin position="70"/>
        <end position="87"/>
    </location>
</feature>
<organism evidence="3 4">
    <name type="scientific">Caldovatus aquaticus</name>
    <dbReference type="NCBI Taxonomy" id="2865671"/>
    <lineage>
        <taxon>Bacteria</taxon>
        <taxon>Pseudomonadati</taxon>
        <taxon>Pseudomonadota</taxon>
        <taxon>Alphaproteobacteria</taxon>
        <taxon>Acetobacterales</taxon>
        <taxon>Roseomonadaceae</taxon>
        <taxon>Caldovatus</taxon>
    </lineage>
</organism>
<name>A0ABS7EXH0_9PROT</name>
<keyword evidence="1" id="KW-0812">Transmembrane</keyword>
<reference evidence="3 4" key="1">
    <citation type="submission" date="2021-08" db="EMBL/GenBank/DDBJ databases">
        <title>Caldovatus sediminis gen. nov., sp. nov., a moderately thermophilic bacterium isolated from a hot spring.</title>
        <authorList>
            <person name="Hu C.-J."/>
            <person name="Li W.-J."/>
            <person name="Xian W.-D."/>
        </authorList>
    </citation>
    <scope>NUCLEOTIDE SEQUENCE [LARGE SCALE GENOMIC DNA]</scope>
    <source>
        <strain evidence="3 4">SYSU G05006</strain>
    </source>
</reference>
<accession>A0ABS7EXH0</accession>
<feature type="transmembrane region" description="Helical" evidence="1">
    <location>
        <begin position="141"/>
        <end position="158"/>
    </location>
</feature>
<feature type="transmembrane region" description="Helical" evidence="1">
    <location>
        <begin position="99"/>
        <end position="120"/>
    </location>
</feature>
<evidence type="ECO:0000313" key="3">
    <source>
        <dbReference type="EMBL" id="MBW8268051.1"/>
    </source>
</evidence>